<keyword evidence="3 11" id="KW-0813">Transport</keyword>
<keyword evidence="8 11" id="KW-1133">Transmembrane helix</keyword>
<evidence type="ECO:0000256" key="11">
    <source>
        <dbReference type="RuleBase" id="RU368034"/>
    </source>
</evidence>
<evidence type="ECO:0000256" key="7">
    <source>
        <dbReference type="ARBA" id="ARBA00022982"/>
    </source>
</evidence>
<dbReference type="VEuPathDB" id="FungiDB:T552_01033"/>
<dbReference type="GO" id="GO:0045271">
    <property type="term" value="C:respiratory chain complex I"/>
    <property type="evidence" value="ECO:0007669"/>
    <property type="project" value="UniProtKB-UniRule"/>
</dbReference>
<gene>
    <name evidence="12" type="ORF">T552_01033</name>
</gene>
<sequence length="124" mass="14691">MTKPSQDLPPTGGYAPIQYKRNLPAKGPRSSVVLLCIGLISSYGFYRYIQGVYERRELKRENVWSRIHLIPLLQVEAERDMYRRRRELLQLENEVMKGVEGWDNEYRIYHTRADIVPTYSFPLE</sequence>
<keyword evidence="5 11" id="KW-0812">Transmembrane</keyword>
<evidence type="ECO:0000256" key="4">
    <source>
        <dbReference type="ARBA" id="ARBA00022660"/>
    </source>
</evidence>
<comment type="caution">
    <text evidence="12">The sequence shown here is derived from an EMBL/GenBank/DDBJ whole genome shotgun (WGS) entry which is preliminary data.</text>
</comment>
<dbReference type="GO" id="GO:0005743">
    <property type="term" value="C:mitochondrial inner membrane"/>
    <property type="evidence" value="ECO:0007669"/>
    <property type="project" value="UniProtKB-SubCell"/>
</dbReference>
<keyword evidence="13" id="KW-1185">Reference proteome</keyword>
<organism evidence="12 13">
    <name type="scientific">Pneumocystis carinii (strain B80)</name>
    <name type="common">Rat pneumocystis pneumonia agent</name>
    <name type="synonym">Pneumocystis carinii f. sp. carinii</name>
    <dbReference type="NCBI Taxonomy" id="1408658"/>
    <lineage>
        <taxon>Eukaryota</taxon>
        <taxon>Fungi</taxon>
        <taxon>Dikarya</taxon>
        <taxon>Ascomycota</taxon>
        <taxon>Taphrinomycotina</taxon>
        <taxon>Pneumocystomycetes</taxon>
        <taxon>Pneumocystaceae</taxon>
        <taxon>Pneumocystis</taxon>
    </lineage>
</organism>
<name>A0A0W4ZN72_PNEC8</name>
<dbReference type="AlphaFoldDB" id="A0A0W4ZN72"/>
<protein>
    <recommendedName>
        <fullName evidence="11">NADH dehydrogenase [ubiquinone] 1 alpha subcomplex subunit 13</fullName>
    </recommendedName>
</protein>
<evidence type="ECO:0000256" key="3">
    <source>
        <dbReference type="ARBA" id="ARBA00022448"/>
    </source>
</evidence>
<evidence type="ECO:0000256" key="2">
    <source>
        <dbReference type="ARBA" id="ARBA00007312"/>
    </source>
</evidence>
<evidence type="ECO:0000256" key="5">
    <source>
        <dbReference type="ARBA" id="ARBA00022692"/>
    </source>
</evidence>
<evidence type="ECO:0000256" key="9">
    <source>
        <dbReference type="ARBA" id="ARBA00023128"/>
    </source>
</evidence>
<comment type="subcellular location">
    <subcellularLocation>
        <location evidence="1 11">Mitochondrion inner membrane</location>
        <topology evidence="1 11">Single-pass membrane protein</topology>
        <orientation evidence="1 11">Matrix side</orientation>
    </subcellularLocation>
</comment>
<feature type="transmembrane region" description="Helical" evidence="11">
    <location>
        <begin position="31"/>
        <end position="49"/>
    </location>
</feature>
<evidence type="ECO:0000256" key="8">
    <source>
        <dbReference type="ARBA" id="ARBA00022989"/>
    </source>
</evidence>
<evidence type="ECO:0000256" key="6">
    <source>
        <dbReference type="ARBA" id="ARBA00022792"/>
    </source>
</evidence>
<keyword evidence="7 11" id="KW-0249">Electron transport</keyword>
<keyword evidence="4 11" id="KW-0679">Respiratory chain</keyword>
<keyword evidence="6 11" id="KW-0999">Mitochondrion inner membrane</keyword>
<dbReference type="OrthoDB" id="3308at2759"/>
<evidence type="ECO:0000313" key="12">
    <source>
        <dbReference type="EMBL" id="KTW29829.1"/>
    </source>
</evidence>
<dbReference type="RefSeq" id="XP_018226816.1">
    <property type="nucleotide sequence ID" value="XM_018369626.1"/>
</dbReference>
<keyword evidence="9 11" id="KW-0496">Mitochondrion</keyword>
<dbReference type="PANTHER" id="PTHR12966:SF0">
    <property type="entry name" value="NADH DEHYDROGENASE [UBIQUINONE] 1 ALPHA SUBCOMPLEX SUBUNIT 13"/>
    <property type="match status" value="1"/>
</dbReference>
<reference evidence="13" key="1">
    <citation type="journal article" date="2016" name="Nat. Commun.">
        <title>Genome analysis of three Pneumocystis species reveals adaptation mechanisms to life exclusively in mammalian hosts.</title>
        <authorList>
            <person name="Ma L."/>
            <person name="Chen Z."/>
            <person name="Huang D.W."/>
            <person name="Kutty G."/>
            <person name="Ishihara M."/>
            <person name="Wang H."/>
            <person name="Abouelleil A."/>
            <person name="Bishop L."/>
            <person name="Davey E."/>
            <person name="Deng R."/>
            <person name="Deng X."/>
            <person name="Fan L."/>
            <person name="Fantoni G."/>
            <person name="Fitzgerald M."/>
            <person name="Gogineni E."/>
            <person name="Goldberg J.M."/>
            <person name="Handley G."/>
            <person name="Hu X."/>
            <person name="Huber C."/>
            <person name="Jiao X."/>
            <person name="Jones K."/>
            <person name="Levin J.Z."/>
            <person name="Liu Y."/>
            <person name="Macdonald P."/>
            <person name="Melnikov A."/>
            <person name="Raley C."/>
            <person name="Sassi M."/>
            <person name="Sherman B.T."/>
            <person name="Song X."/>
            <person name="Sykes S."/>
            <person name="Tran B."/>
            <person name="Walsh L."/>
            <person name="Xia Y."/>
            <person name="Yang J."/>
            <person name="Young S."/>
            <person name="Zeng Q."/>
            <person name="Zheng X."/>
            <person name="Stephens R."/>
            <person name="Nusbaum C."/>
            <person name="Birren B.W."/>
            <person name="Azadi P."/>
            <person name="Lempicki R.A."/>
            <person name="Cuomo C.A."/>
            <person name="Kovacs J.A."/>
        </authorList>
    </citation>
    <scope>NUCLEOTIDE SEQUENCE [LARGE SCALE GENOMIC DNA]</scope>
    <source>
        <strain evidence="13">B80</strain>
    </source>
</reference>
<dbReference type="Proteomes" id="UP000054454">
    <property type="component" value="Unassembled WGS sequence"/>
</dbReference>
<dbReference type="InterPro" id="IPR009346">
    <property type="entry name" value="GRIM-19"/>
</dbReference>
<proteinExistence type="inferred from homology"/>
<comment type="function">
    <text evidence="11">Complex I functions in the transfer of electrons from NADH to the respiratory chain. Accessory subunit of the mitochondrial membrane respiratory chain NADH dehydrogenase (Complex I), that is believed not to be involved in catalysis.</text>
</comment>
<dbReference type="PANTHER" id="PTHR12966">
    <property type="entry name" value="NADH DEHYDROGENASE UBIQUINONE 1 ALPHA SUBCOMPLEX SUBUNIT 13"/>
    <property type="match status" value="1"/>
</dbReference>
<dbReference type="EMBL" id="LFVZ01000004">
    <property type="protein sequence ID" value="KTW29829.1"/>
    <property type="molecule type" value="Genomic_DNA"/>
</dbReference>
<evidence type="ECO:0000256" key="10">
    <source>
        <dbReference type="ARBA" id="ARBA00023136"/>
    </source>
</evidence>
<dbReference type="GeneID" id="28935828"/>
<accession>A0A0W4ZN72</accession>
<comment type="similarity">
    <text evidence="2 11">Belongs to the complex I NDUFA13 subunit family.</text>
</comment>
<evidence type="ECO:0000256" key="1">
    <source>
        <dbReference type="ARBA" id="ARBA00004298"/>
    </source>
</evidence>
<keyword evidence="10 11" id="KW-0472">Membrane</keyword>
<dbReference type="Pfam" id="PF06212">
    <property type="entry name" value="GRIM-19"/>
    <property type="match status" value="1"/>
</dbReference>
<evidence type="ECO:0000313" key="13">
    <source>
        <dbReference type="Proteomes" id="UP000054454"/>
    </source>
</evidence>